<dbReference type="Proteomes" id="UP000478837">
    <property type="component" value="Unassembled WGS sequence"/>
</dbReference>
<sequence>MNNRYCWSREDEGIKRLIIELIIQACMYRDFSEKDIVDCATQVDNRNRWLLDSLATYQALSYICEFFNIHDEDKINSLLASPNISGLADLCAQAMNDDDAAITFYTSGSESKPKKVIHSLSSLIREAEDWICMLPDFSHILSTVPTKHIYGFIWTVILPKVANVSACTVQKTMIHSLEITDSTLMISVPAMTHLLDRLPDTSKSSTHLVLSTAPLDFDILQHLHNSEYKTALQIYGATETGGIGLRAGDSPEYSLRPTLCRVNNKVFNKDVCLAVQDNLSFSDNRHFRVDGRLDSKIQINGYNVCPNDIKYEVSLIPEVNDVAVRVIQSNINNEVKLFVALDNTANSSNVMDSLIRKLGALVSVHNVTFGRQIPKNEMGKLCDWD</sequence>
<evidence type="ECO:0000313" key="3">
    <source>
        <dbReference type="Proteomes" id="UP000478837"/>
    </source>
</evidence>
<dbReference type="PANTHER" id="PTHR24096">
    <property type="entry name" value="LONG-CHAIN-FATTY-ACID--COA LIGASE"/>
    <property type="match status" value="1"/>
</dbReference>
<gene>
    <name evidence="2" type="ORF">GTW09_03475</name>
</gene>
<protein>
    <submittedName>
        <fullName evidence="2">AMP-binding protein</fullName>
    </submittedName>
</protein>
<dbReference type="Gene3D" id="3.40.50.12780">
    <property type="entry name" value="N-terminal domain of ligase-like"/>
    <property type="match status" value="1"/>
</dbReference>
<dbReference type="Pfam" id="PF00501">
    <property type="entry name" value="AMP-binding"/>
    <property type="match status" value="1"/>
</dbReference>
<proteinExistence type="predicted"/>
<dbReference type="Gene3D" id="3.30.300.30">
    <property type="match status" value="1"/>
</dbReference>
<dbReference type="RefSeq" id="WP_163110130.1">
    <property type="nucleotide sequence ID" value="NZ_JAAAWP010000002.1"/>
</dbReference>
<dbReference type="InterPro" id="IPR000873">
    <property type="entry name" value="AMP-dep_synth/lig_dom"/>
</dbReference>
<dbReference type="InterPro" id="IPR042099">
    <property type="entry name" value="ANL_N_sf"/>
</dbReference>
<evidence type="ECO:0000313" key="2">
    <source>
        <dbReference type="EMBL" id="NDW20580.1"/>
    </source>
</evidence>
<reference evidence="2 3" key="1">
    <citation type="submission" date="2020-01" db="EMBL/GenBank/DDBJ databases">
        <title>Genomes of bacteria type strains.</title>
        <authorList>
            <person name="Chen J."/>
            <person name="Zhu S."/>
            <person name="Yang J."/>
        </authorList>
    </citation>
    <scope>NUCLEOTIDE SEQUENCE [LARGE SCALE GENOMIC DNA]</scope>
    <source>
        <strain evidence="2 3">LMG 22958</strain>
    </source>
</reference>
<dbReference type="InterPro" id="IPR045851">
    <property type="entry name" value="AMP-bd_C_sf"/>
</dbReference>
<accession>A0A6L9MRL5</accession>
<comment type="caution">
    <text evidence="2">The sequence shown here is derived from an EMBL/GenBank/DDBJ whole genome shotgun (WGS) entry which is preliminary data.</text>
</comment>
<dbReference type="EMBL" id="JAAAWP010000002">
    <property type="protein sequence ID" value="NDW20580.1"/>
    <property type="molecule type" value="Genomic_DNA"/>
</dbReference>
<dbReference type="AlphaFoldDB" id="A0A6L9MRL5"/>
<organism evidence="2 3">
    <name type="scientific">Alteromonas hispanica</name>
    <dbReference type="NCBI Taxonomy" id="315421"/>
    <lineage>
        <taxon>Bacteria</taxon>
        <taxon>Pseudomonadati</taxon>
        <taxon>Pseudomonadota</taxon>
        <taxon>Gammaproteobacteria</taxon>
        <taxon>Alteromonadales</taxon>
        <taxon>Alteromonadaceae</taxon>
        <taxon>Alteromonas/Salinimonas group</taxon>
        <taxon>Alteromonas</taxon>
    </lineage>
</organism>
<feature type="domain" description="AMP-dependent synthetase/ligase" evidence="1">
    <location>
        <begin position="93"/>
        <end position="246"/>
    </location>
</feature>
<evidence type="ECO:0000259" key="1">
    <source>
        <dbReference type="Pfam" id="PF00501"/>
    </source>
</evidence>
<keyword evidence="3" id="KW-1185">Reference proteome</keyword>
<dbReference type="SUPFAM" id="SSF56801">
    <property type="entry name" value="Acetyl-CoA synthetase-like"/>
    <property type="match status" value="1"/>
</dbReference>
<name>A0A6L9MRL5_9ALTE</name>